<reference evidence="2" key="2">
    <citation type="submission" date="2015-01" db="EMBL/GenBank/DDBJ databases">
        <title>Complete genome sequence of Methylobacterium aquaticum strain 22A.</title>
        <authorList>
            <person name="Tani A."/>
            <person name="Ogura Y."/>
            <person name="Hayashi T."/>
        </authorList>
    </citation>
    <scope>NUCLEOTIDE SEQUENCE [LARGE SCALE GENOMIC DNA]</scope>
    <source>
        <strain evidence="2">MA-22A</strain>
    </source>
</reference>
<dbReference type="AlphaFoldDB" id="A0A0C6FHM0"/>
<evidence type="ECO:0000313" key="1">
    <source>
        <dbReference type="EMBL" id="BAQ44594.1"/>
    </source>
</evidence>
<reference evidence="1 2" key="1">
    <citation type="journal article" date="2015" name="Genome Announc.">
        <title>Complete Genome Sequence of Methylobacterium aquaticum Strain 22A, Isolated from Racomitrium japonicum Moss.</title>
        <authorList>
            <person name="Tani A."/>
            <person name="Ogura Y."/>
            <person name="Hayashi T."/>
            <person name="Kimbara K."/>
        </authorList>
    </citation>
    <scope>NUCLEOTIDE SEQUENCE [LARGE SCALE GENOMIC DNA]</scope>
    <source>
        <strain evidence="1 2">MA-22A</strain>
    </source>
</reference>
<dbReference type="Proteomes" id="UP000061432">
    <property type="component" value="Chromosome"/>
</dbReference>
<dbReference type="EMBL" id="AP014704">
    <property type="protein sequence ID" value="BAQ44594.1"/>
    <property type="molecule type" value="Genomic_DNA"/>
</dbReference>
<gene>
    <name evidence="1" type="ORF">Maq22A_c06205</name>
</gene>
<dbReference type="STRING" id="270351.Maq22A_c06205"/>
<evidence type="ECO:0000313" key="2">
    <source>
        <dbReference type="Proteomes" id="UP000061432"/>
    </source>
</evidence>
<protein>
    <submittedName>
        <fullName evidence="1">Uncharacterized protein</fullName>
    </submittedName>
</protein>
<accession>A0A0C6FHM0</accession>
<proteinExistence type="predicted"/>
<dbReference type="PATRIC" id="fig|270351.10.peg.1178"/>
<sequence>MRSYNLFCLKSLDGLVCAVPEDYAVPAFVTEARWAFGGKLDGSTPRPVGFDGAAAATAVRFNGFYLFQSMGGGQG</sequence>
<organism evidence="1 2">
    <name type="scientific">Methylobacterium aquaticum</name>
    <dbReference type="NCBI Taxonomy" id="270351"/>
    <lineage>
        <taxon>Bacteria</taxon>
        <taxon>Pseudomonadati</taxon>
        <taxon>Pseudomonadota</taxon>
        <taxon>Alphaproteobacteria</taxon>
        <taxon>Hyphomicrobiales</taxon>
        <taxon>Methylobacteriaceae</taxon>
        <taxon>Methylobacterium</taxon>
    </lineage>
</organism>
<dbReference type="RefSeq" id="WP_060846073.1">
    <property type="nucleotide sequence ID" value="NZ_AP014704.1"/>
</dbReference>
<dbReference type="KEGG" id="maqu:Maq22A_c06205"/>
<name>A0A0C6FHM0_9HYPH</name>
<dbReference type="OrthoDB" id="7916358at2"/>